<dbReference type="SUPFAM" id="SSF48208">
    <property type="entry name" value="Six-hairpin glycosidases"/>
    <property type="match status" value="1"/>
</dbReference>
<evidence type="ECO:0000259" key="5">
    <source>
        <dbReference type="Pfam" id="PF22422"/>
    </source>
</evidence>
<keyword evidence="2" id="KW-0378">Hydrolase</keyword>
<dbReference type="GO" id="GO:0009311">
    <property type="term" value="P:oligosaccharide metabolic process"/>
    <property type="evidence" value="ECO:0007669"/>
    <property type="project" value="InterPro"/>
</dbReference>
<sequence>MREEPEPEDDTSRPARERPAGVRPLAAGVLRRNDLEGWTKPGPSLYPHQWSWDSAFIALGLAHLDNSRARRELETLFASQWATGKVPHIVYNPEAPPQSYFPDAERWSSAALSSDAPSSPHTSGLCQPPVHAIAVLRIWETAQGKDERRIEMARAFLRDSYPRLLAWHLYLTTARDPEGSGLVTIYHPWESGTDNSPRWDATLEAIEVGELPPYTRYDLKHVSDPSHRPTDEEYDRFLWLLEMLKEARYDEANIYESHPFLVKDVLFSAILVAANEALLEIAAAVGAPDEERTLIEGWIERGRKGLDECWDPELRLCLDYDLRAGGPARVRTIAGFAPLIAGGLGEERLDDLLDTLDSLSFAGNPRLRWPLPPSSSPEEPGFHPRSYWRGPSWPVADWLLWWSLIRVGRPERAEKLRRASLDQLASGGFAEYFEPFTGEPLGSPDQSWTAAVALDFLAAGGGAGSG</sequence>
<dbReference type="InterPro" id="IPR012341">
    <property type="entry name" value="6hp_glycosidase-like_sf"/>
</dbReference>
<evidence type="ECO:0000256" key="1">
    <source>
        <dbReference type="ARBA" id="ARBA00010833"/>
    </source>
</evidence>
<dbReference type="GO" id="GO:0004573">
    <property type="term" value="F:Glc3Man9GlcNAc2 oligosaccharide glucosidase activity"/>
    <property type="evidence" value="ECO:0007669"/>
    <property type="project" value="InterPro"/>
</dbReference>
<organism evidence="6">
    <name type="scientific">uncultured Rubrobacteraceae bacterium</name>
    <dbReference type="NCBI Taxonomy" id="349277"/>
    <lineage>
        <taxon>Bacteria</taxon>
        <taxon>Bacillati</taxon>
        <taxon>Actinomycetota</taxon>
        <taxon>Rubrobacteria</taxon>
        <taxon>Rubrobacterales</taxon>
        <taxon>Rubrobacteraceae</taxon>
        <taxon>environmental samples</taxon>
    </lineage>
</organism>
<evidence type="ECO:0000256" key="3">
    <source>
        <dbReference type="ARBA" id="ARBA00023295"/>
    </source>
</evidence>
<dbReference type="InterPro" id="IPR054491">
    <property type="entry name" value="MGH1-like_GH"/>
</dbReference>
<dbReference type="Gene3D" id="1.50.10.10">
    <property type="match status" value="1"/>
</dbReference>
<protein>
    <submittedName>
        <fullName evidence="6">GH63</fullName>
    </submittedName>
</protein>
<evidence type="ECO:0000313" key="6">
    <source>
        <dbReference type="EMBL" id="CAA9429496.1"/>
    </source>
</evidence>
<dbReference type="EMBL" id="CADCVB010000105">
    <property type="protein sequence ID" value="CAA9429496.1"/>
    <property type="molecule type" value="Genomic_DNA"/>
</dbReference>
<keyword evidence="3" id="KW-0326">Glycosidase</keyword>
<dbReference type="Pfam" id="PF22422">
    <property type="entry name" value="MGH1-like_GH"/>
    <property type="match status" value="1"/>
</dbReference>
<dbReference type="InterPro" id="IPR008928">
    <property type="entry name" value="6-hairpin_glycosidase_sf"/>
</dbReference>
<comment type="similarity">
    <text evidence="1">Belongs to the glycosyl hydrolase 63 family.</text>
</comment>
<reference evidence="6" key="1">
    <citation type="submission" date="2020-02" db="EMBL/GenBank/DDBJ databases">
        <authorList>
            <person name="Meier V. D."/>
        </authorList>
    </citation>
    <scope>NUCLEOTIDE SEQUENCE</scope>
    <source>
        <strain evidence="6">AVDCRST_MAG78</strain>
    </source>
</reference>
<dbReference type="PANTHER" id="PTHR10412:SF11">
    <property type="entry name" value="MANNOSYL-OLIGOSACCHARIDE GLUCOSIDASE"/>
    <property type="match status" value="1"/>
</dbReference>
<dbReference type="InterPro" id="IPR004888">
    <property type="entry name" value="Glycoside_hydrolase_63"/>
</dbReference>
<evidence type="ECO:0000256" key="4">
    <source>
        <dbReference type="SAM" id="MobiDB-lite"/>
    </source>
</evidence>
<feature type="compositionally biased region" description="Basic and acidic residues" evidence="4">
    <location>
        <begin position="1"/>
        <end position="20"/>
    </location>
</feature>
<feature type="region of interest" description="Disordered" evidence="4">
    <location>
        <begin position="1"/>
        <end position="26"/>
    </location>
</feature>
<evidence type="ECO:0000256" key="2">
    <source>
        <dbReference type="ARBA" id="ARBA00022801"/>
    </source>
</evidence>
<proteinExistence type="inferred from homology"/>
<feature type="domain" description="Mannosylglycerate hydrolase MGH1-like glycoside hydrolase" evidence="5">
    <location>
        <begin position="46"/>
        <end position="449"/>
    </location>
</feature>
<dbReference type="GO" id="GO:0006487">
    <property type="term" value="P:protein N-linked glycosylation"/>
    <property type="evidence" value="ECO:0007669"/>
    <property type="project" value="TreeGrafter"/>
</dbReference>
<dbReference type="AlphaFoldDB" id="A0A6J4PYW5"/>
<gene>
    <name evidence="6" type="ORF">AVDCRST_MAG78-1590</name>
</gene>
<name>A0A6J4PYW5_9ACTN</name>
<accession>A0A6J4PYW5</accession>
<dbReference type="PANTHER" id="PTHR10412">
    <property type="entry name" value="MANNOSYL-OLIGOSACCHARIDE GLUCOSIDASE"/>
    <property type="match status" value="1"/>
</dbReference>